<gene>
    <name evidence="1" type="ORF">RV045_11380</name>
</gene>
<organism evidence="1 2">
    <name type="scientific">Amphibiibacter pelophylacis</name>
    <dbReference type="NCBI Taxonomy" id="1799477"/>
    <lineage>
        <taxon>Bacteria</taxon>
        <taxon>Pseudomonadati</taxon>
        <taxon>Pseudomonadota</taxon>
        <taxon>Betaproteobacteria</taxon>
        <taxon>Burkholderiales</taxon>
        <taxon>Sphaerotilaceae</taxon>
        <taxon>Amphibiibacter</taxon>
    </lineage>
</organism>
<protein>
    <submittedName>
        <fullName evidence="1">AraC family transcriptional regulator</fullName>
    </submittedName>
</protein>
<accession>A0ACC6P4B2</accession>
<dbReference type="Proteomes" id="UP001364695">
    <property type="component" value="Unassembled WGS sequence"/>
</dbReference>
<keyword evidence="2" id="KW-1185">Reference proteome</keyword>
<dbReference type="EMBL" id="JAWDIE010000018">
    <property type="protein sequence ID" value="MEJ7139025.1"/>
    <property type="molecule type" value="Genomic_DNA"/>
</dbReference>
<evidence type="ECO:0000313" key="2">
    <source>
        <dbReference type="Proteomes" id="UP001364695"/>
    </source>
</evidence>
<comment type="caution">
    <text evidence="1">The sequence shown here is derived from an EMBL/GenBank/DDBJ whole genome shotgun (WGS) entry which is preliminary data.</text>
</comment>
<reference evidence="1" key="1">
    <citation type="submission" date="2023-10" db="EMBL/GenBank/DDBJ databases">
        <title>Amphibacter perezi, gen. nov., sp. nov. a novel taxa of the family Comamonadaceae, class Betaproteobacteria isolated from the skin microbiota of Pelophylax perezi from different populations.</title>
        <authorList>
            <person name="Costa S."/>
            <person name="Proenca D.N."/>
            <person name="Lopes I."/>
            <person name="Morais P.V."/>
        </authorList>
    </citation>
    <scope>NUCLEOTIDE SEQUENCE</scope>
    <source>
        <strain evidence="1">SL12-8</strain>
    </source>
</reference>
<proteinExistence type="predicted"/>
<name>A0ACC6P4B2_9BURK</name>
<sequence length="314" mass="35385">MSLLPPSLLSPLPRQSRPELEQPLTRSTRLGYESLDRAGFIQCLRHGFPTPLARWHYHDEYELHLITASTGQAFVGDWIGPFEPGHLVLAGPRLPHNWVSQNVPPEGYPQRDVVIQFAHEPLAEAAGRMPELAPVMALLERSQRGIEFFGIADQAGPLLDAIVSSSGLRRFGRFCELMALLAEWTDVRLLSSVYLQGSSRDADERISRVIARISRDLSHELSLKSMADEMDMSESQFSRFFRKATGNSFTDFVSSLRIQQACGRLMEGDESITQIAYGVGFNNISNFNRRFLAQKGMTPRAFRQRSQMRFAGRS</sequence>
<evidence type="ECO:0000313" key="1">
    <source>
        <dbReference type="EMBL" id="MEJ7139025.1"/>
    </source>
</evidence>